<feature type="region of interest" description="Disordered" evidence="1">
    <location>
        <begin position="171"/>
        <end position="190"/>
    </location>
</feature>
<proteinExistence type="predicted"/>
<evidence type="ECO:0000313" key="4">
    <source>
        <dbReference type="Proteomes" id="UP000619265"/>
    </source>
</evidence>
<evidence type="ECO:0000256" key="1">
    <source>
        <dbReference type="SAM" id="MobiDB-lite"/>
    </source>
</evidence>
<dbReference type="Pfam" id="PF17846">
    <property type="entry name" value="XRN_M"/>
    <property type="match status" value="1"/>
</dbReference>
<organism evidence="3 4">
    <name type="scientific">Juglans regia</name>
    <name type="common">English walnut</name>
    <dbReference type="NCBI Taxonomy" id="51240"/>
    <lineage>
        <taxon>Eukaryota</taxon>
        <taxon>Viridiplantae</taxon>
        <taxon>Streptophyta</taxon>
        <taxon>Embryophyta</taxon>
        <taxon>Tracheophyta</taxon>
        <taxon>Spermatophyta</taxon>
        <taxon>Magnoliopsida</taxon>
        <taxon>eudicotyledons</taxon>
        <taxon>Gunneridae</taxon>
        <taxon>Pentapetalae</taxon>
        <taxon>rosids</taxon>
        <taxon>fabids</taxon>
        <taxon>Fagales</taxon>
        <taxon>Juglandaceae</taxon>
        <taxon>Juglans</taxon>
    </lineage>
</organism>
<dbReference type="PANTHER" id="PTHR12341:SF53">
    <property type="entry name" value="5'-3' EXORIBONUCLEASE"/>
    <property type="match status" value="1"/>
</dbReference>
<dbReference type="InterPro" id="IPR027073">
    <property type="entry name" value="5_3_exoribonuclease"/>
</dbReference>
<dbReference type="InterPro" id="IPR041412">
    <property type="entry name" value="Xrn1_helical"/>
</dbReference>
<dbReference type="EMBL" id="LIHL02000001">
    <property type="protein sequence ID" value="KAF5481492.1"/>
    <property type="molecule type" value="Genomic_DNA"/>
</dbReference>
<dbReference type="AlphaFoldDB" id="A0A833YEC0"/>
<reference evidence="3" key="2">
    <citation type="submission" date="2020-03" db="EMBL/GenBank/DDBJ databases">
        <title>Walnut 2.0.</title>
        <authorList>
            <person name="Marrano A."/>
            <person name="Britton M."/>
            <person name="Zimin A.V."/>
            <person name="Zaini P.A."/>
            <person name="Workman R."/>
            <person name="Puiu D."/>
            <person name="Bianco L."/>
            <person name="Allen B.J."/>
            <person name="Troggio M."/>
            <person name="Leslie C.A."/>
            <person name="Timp W."/>
            <person name="Dendekar A."/>
            <person name="Salzberg S.L."/>
            <person name="Neale D.B."/>
        </authorList>
    </citation>
    <scope>NUCLEOTIDE SEQUENCE</scope>
    <source>
        <tissue evidence="3">Leaves</tissue>
    </source>
</reference>
<sequence length="205" mass="23270">MSIIQMEKERELRFRRFSRNKLISYSSKPMSQNPPNSSAVDIQTQMHCIDTGTNANVDKIKLGEKGWKERFYAEKFEAQTEDECERILRNAVSKYIEGMCWVMHYYYEGVCSWQWWGVPPPACEGRSPISARRGRGWGEQSGAANGFVRESRPIQWQGFCSRHVGGLAERENLEVNHKDPSSSSVARRSYAAALKTGHASGVQSG</sequence>
<gene>
    <name evidence="3" type="ORF">F2P56_002136</name>
</gene>
<feature type="non-terminal residue" evidence="3">
    <location>
        <position position="1"/>
    </location>
</feature>
<evidence type="ECO:0000259" key="2">
    <source>
        <dbReference type="Pfam" id="PF17846"/>
    </source>
</evidence>
<feature type="compositionally biased region" description="Basic and acidic residues" evidence="1">
    <location>
        <begin position="171"/>
        <end position="180"/>
    </location>
</feature>
<name>A0A833YEC0_JUGRE</name>
<dbReference type="Gramene" id="Jr01_23140_p1">
    <property type="protein sequence ID" value="cds.Jr01_23140_p1"/>
    <property type="gene ID" value="Jr01_23140"/>
</dbReference>
<reference evidence="3" key="1">
    <citation type="submission" date="2015-10" db="EMBL/GenBank/DDBJ databases">
        <authorList>
            <person name="Martinez-Garcia P.J."/>
            <person name="Crepeau M.W."/>
            <person name="Puiu D."/>
            <person name="Gonzalez-Ibeas D."/>
            <person name="Whalen J."/>
            <person name="Stevens K."/>
            <person name="Paul R."/>
            <person name="Butterfield T."/>
            <person name="Britton M."/>
            <person name="Reagan R."/>
            <person name="Chakraborty S."/>
            <person name="Walawage S.L."/>
            <person name="Vasquez-Gross H.A."/>
            <person name="Cardeno C."/>
            <person name="Famula R."/>
            <person name="Pratt K."/>
            <person name="Kuruganti S."/>
            <person name="Aradhya M.K."/>
            <person name="Leslie C.A."/>
            <person name="Dandekar A.M."/>
            <person name="Salzberg S.L."/>
            <person name="Wegrzyn J.L."/>
            <person name="Langley C.H."/>
            <person name="Neale D.B."/>
        </authorList>
    </citation>
    <scope>NUCLEOTIDE SEQUENCE</scope>
    <source>
        <tissue evidence="3">Leaves</tissue>
    </source>
</reference>
<accession>A0A833YEC0</accession>
<protein>
    <recommendedName>
        <fullName evidence="2">Xrn1 helical domain-containing protein</fullName>
    </recommendedName>
</protein>
<dbReference type="PANTHER" id="PTHR12341">
    <property type="entry name" value="5'-&gt;3' EXORIBONUCLEASE"/>
    <property type="match status" value="1"/>
</dbReference>
<evidence type="ECO:0000313" key="3">
    <source>
        <dbReference type="EMBL" id="KAF5481492.1"/>
    </source>
</evidence>
<comment type="caution">
    <text evidence="3">The sequence shown here is derived from an EMBL/GenBank/DDBJ whole genome shotgun (WGS) entry which is preliminary data.</text>
</comment>
<feature type="domain" description="Xrn1 helical" evidence="2">
    <location>
        <begin position="50"/>
        <end position="116"/>
    </location>
</feature>
<dbReference type="Proteomes" id="UP000619265">
    <property type="component" value="Unassembled WGS sequence"/>
</dbReference>
<feature type="compositionally biased region" description="Low complexity" evidence="1">
    <location>
        <begin position="181"/>
        <end position="190"/>
    </location>
</feature>